<proteinExistence type="predicted"/>
<name>A0ABV1ULA2_9ACTN</name>
<dbReference type="Proteomes" id="UP001470023">
    <property type="component" value="Unassembled WGS sequence"/>
</dbReference>
<sequence length="239" mass="26337">MDAAATIGELRQLHEEADDSEIERMPDDDEVFKALLYLERRAGVLRDSQARCEAAIKRVALWQYLREQAEIRQANAVSDARGAGVAWTELMPALAVKSPSAAYNKAARLRAVALADQGESAVRRTPEAVIAAERKIAARAAAERQAEKEAERRHGLVLAVAQRLVRHRDGLNPDEDVAFWLEQIEDVLPDCRTATQIVSLGIYVKAVVRELKRIERTSGTAANTEDAQLAYTAAVALIE</sequence>
<evidence type="ECO:0000313" key="2">
    <source>
        <dbReference type="Proteomes" id="UP001470023"/>
    </source>
</evidence>
<comment type="caution">
    <text evidence="1">The sequence shown here is derived from an EMBL/GenBank/DDBJ whole genome shotgun (WGS) entry which is preliminary data.</text>
</comment>
<reference evidence="1 2" key="1">
    <citation type="submission" date="2024-06" db="EMBL/GenBank/DDBJ databases">
        <title>The Natural Products Discovery Center: Release of the First 8490 Sequenced Strains for Exploring Actinobacteria Biosynthetic Diversity.</title>
        <authorList>
            <person name="Kalkreuter E."/>
            <person name="Kautsar S.A."/>
            <person name="Yang D."/>
            <person name="Bader C.D."/>
            <person name="Teijaro C.N."/>
            <person name="Fluegel L."/>
            <person name="Davis C.M."/>
            <person name="Simpson J.R."/>
            <person name="Lauterbach L."/>
            <person name="Steele A.D."/>
            <person name="Gui C."/>
            <person name="Meng S."/>
            <person name="Li G."/>
            <person name="Viehrig K."/>
            <person name="Ye F."/>
            <person name="Su P."/>
            <person name="Kiefer A.F."/>
            <person name="Nichols A."/>
            <person name="Cepeda A.J."/>
            <person name="Yan W."/>
            <person name="Fan B."/>
            <person name="Jiang Y."/>
            <person name="Adhikari A."/>
            <person name="Zheng C.-J."/>
            <person name="Schuster L."/>
            <person name="Cowan T.M."/>
            <person name="Smanski M.J."/>
            <person name="Chevrette M.G."/>
            <person name="De Carvalho L.P.S."/>
            <person name="Shen B."/>
        </authorList>
    </citation>
    <scope>NUCLEOTIDE SEQUENCE [LARGE SCALE GENOMIC DNA]</scope>
    <source>
        <strain evidence="1 2">NPDC001166</strain>
    </source>
</reference>
<evidence type="ECO:0000313" key="1">
    <source>
        <dbReference type="EMBL" id="MER6434509.1"/>
    </source>
</evidence>
<keyword evidence="2" id="KW-1185">Reference proteome</keyword>
<gene>
    <name evidence="1" type="ORF">ABT272_44020</name>
</gene>
<accession>A0ABV1ULA2</accession>
<organism evidence="1 2">
    <name type="scientific">Streptomyces sp. 900105245</name>
    <dbReference type="NCBI Taxonomy" id="3154379"/>
    <lineage>
        <taxon>Bacteria</taxon>
        <taxon>Bacillati</taxon>
        <taxon>Actinomycetota</taxon>
        <taxon>Actinomycetes</taxon>
        <taxon>Kitasatosporales</taxon>
        <taxon>Streptomycetaceae</taxon>
        <taxon>Streptomyces</taxon>
    </lineage>
</organism>
<dbReference type="EMBL" id="JBEPAZ010000126">
    <property type="protein sequence ID" value="MER6434509.1"/>
    <property type="molecule type" value="Genomic_DNA"/>
</dbReference>
<protein>
    <submittedName>
        <fullName evidence="1">Uncharacterized protein</fullName>
    </submittedName>
</protein>
<dbReference type="RefSeq" id="WP_352066324.1">
    <property type="nucleotide sequence ID" value="NZ_JBEPAZ010000126.1"/>
</dbReference>